<name>A0A202EAX9_9EURY</name>
<dbReference type="Pfam" id="PF22725">
    <property type="entry name" value="GFO_IDH_MocA_C3"/>
    <property type="match status" value="1"/>
</dbReference>
<dbReference type="InterPro" id="IPR055170">
    <property type="entry name" value="GFO_IDH_MocA-like_dom"/>
</dbReference>
<sequence length="359" mass="39972">MNTRQQLTIGIVGLGSHGTRHSRALQELGHDVMGADADPTIRADFAAEFDTTTFEHPSNLFDEPIDAVIISSPTKFHEPVATKALEAGLDVLLEKPLAHTVESAERIAQVAERTDQVCMVGYHHRFRNPCTVLKDYIDQGYLGDITHIQAKYIRRRGVPGRGTWYTSREIAGGGALMDLGSHALDMVLYFCDWPAIEDVLGQATSEFGPREDYSYLDMWGEDGEARMYDVEDSVHAFLEFENGCTASIEVAWATNAESVHSYDVRGTEAGASLDITNTLDEIDPWIDHRNDLTLYEVRGGAADHFVNSEIVCEQNDPFRDELATFLETVVTDTRPAQCNVRQALQAQRAVDRVYQETDA</sequence>
<protein>
    <submittedName>
        <fullName evidence="3">Oxidoreductase</fullName>
    </submittedName>
</protein>
<proteinExistence type="predicted"/>
<evidence type="ECO:0000259" key="1">
    <source>
        <dbReference type="Pfam" id="PF01408"/>
    </source>
</evidence>
<gene>
    <name evidence="3" type="ORF">B2G88_00975</name>
</gene>
<dbReference type="InterPro" id="IPR036291">
    <property type="entry name" value="NAD(P)-bd_dom_sf"/>
</dbReference>
<dbReference type="Gene3D" id="3.30.360.10">
    <property type="entry name" value="Dihydrodipicolinate Reductase, domain 2"/>
    <property type="match status" value="1"/>
</dbReference>
<dbReference type="OrthoDB" id="226094at2157"/>
<evidence type="ECO:0000313" key="3">
    <source>
        <dbReference type="EMBL" id="OVE85433.1"/>
    </source>
</evidence>
<accession>A0A202EAX9</accession>
<dbReference type="Gene3D" id="3.40.50.720">
    <property type="entry name" value="NAD(P)-binding Rossmann-like Domain"/>
    <property type="match status" value="1"/>
</dbReference>
<dbReference type="RefSeq" id="WP_054863451.1">
    <property type="nucleotide sequence ID" value="NZ_MWPH01000001.1"/>
</dbReference>
<organism evidence="3 4">
    <name type="scientific">Natronolimnobius baerhuensis</name>
    <dbReference type="NCBI Taxonomy" id="253108"/>
    <lineage>
        <taxon>Archaea</taxon>
        <taxon>Methanobacteriati</taxon>
        <taxon>Methanobacteriota</taxon>
        <taxon>Stenosarchaea group</taxon>
        <taxon>Halobacteria</taxon>
        <taxon>Halobacteriales</taxon>
        <taxon>Natrialbaceae</taxon>
        <taxon>Natronolimnobius</taxon>
    </lineage>
</organism>
<dbReference type="SUPFAM" id="SSF51735">
    <property type="entry name" value="NAD(P)-binding Rossmann-fold domains"/>
    <property type="match status" value="1"/>
</dbReference>
<comment type="caution">
    <text evidence="3">The sequence shown here is derived from an EMBL/GenBank/DDBJ whole genome shotgun (WGS) entry which is preliminary data.</text>
</comment>
<evidence type="ECO:0000313" key="4">
    <source>
        <dbReference type="Proteomes" id="UP000196084"/>
    </source>
</evidence>
<dbReference type="SUPFAM" id="SSF55347">
    <property type="entry name" value="Glyceraldehyde-3-phosphate dehydrogenase-like, C-terminal domain"/>
    <property type="match status" value="1"/>
</dbReference>
<dbReference type="PANTHER" id="PTHR43249">
    <property type="entry name" value="UDP-N-ACETYL-2-AMINO-2-DEOXY-D-GLUCURONATE OXIDASE"/>
    <property type="match status" value="1"/>
</dbReference>
<keyword evidence="4" id="KW-1185">Reference proteome</keyword>
<dbReference type="AlphaFoldDB" id="A0A202EAX9"/>
<dbReference type="PANTHER" id="PTHR43249:SF1">
    <property type="entry name" value="D-GLUCOSIDE 3-DEHYDROGENASE"/>
    <property type="match status" value="1"/>
</dbReference>
<feature type="domain" description="GFO/IDH/MocA-like oxidoreductase" evidence="2">
    <location>
        <begin position="133"/>
        <end position="270"/>
    </location>
</feature>
<evidence type="ECO:0000259" key="2">
    <source>
        <dbReference type="Pfam" id="PF22725"/>
    </source>
</evidence>
<dbReference type="EMBL" id="MWPH01000001">
    <property type="protein sequence ID" value="OVE85433.1"/>
    <property type="molecule type" value="Genomic_DNA"/>
</dbReference>
<feature type="domain" description="Gfo/Idh/MocA-like oxidoreductase N-terminal" evidence="1">
    <location>
        <begin position="8"/>
        <end position="122"/>
    </location>
</feature>
<reference evidence="3 4" key="1">
    <citation type="submission" date="2017-02" db="EMBL/GenBank/DDBJ databases">
        <title>Natronthermophilus aegyptiacus gen. nov.,sp. nov., an aerobic, extremely halophilic alkalithermophilic archaeon isolated from the athalassohaline Wadi An Natrun, Egypt.</title>
        <authorList>
            <person name="Zhao B."/>
        </authorList>
    </citation>
    <scope>NUCLEOTIDE SEQUENCE [LARGE SCALE GENOMIC DNA]</scope>
    <source>
        <strain evidence="3 4">CGMCC 1.3597</strain>
    </source>
</reference>
<dbReference type="GO" id="GO:0000166">
    <property type="term" value="F:nucleotide binding"/>
    <property type="evidence" value="ECO:0007669"/>
    <property type="project" value="InterPro"/>
</dbReference>
<dbReference type="Proteomes" id="UP000196084">
    <property type="component" value="Unassembled WGS sequence"/>
</dbReference>
<dbReference type="InterPro" id="IPR000683">
    <property type="entry name" value="Gfo/Idh/MocA-like_OxRdtase_N"/>
</dbReference>
<dbReference type="InterPro" id="IPR052515">
    <property type="entry name" value="Gfo/Idh/MocA_Oxidoreductase"/>
</dbReference>
<dbReference type="Pfam" id="PF01408">
    <property type="entry name" value="GFO_IDH_MocA"/>
    <property type="match status" value="1"/>
</dbReference>